<keyword evidence="5 7" id="KW-1133">Transmembrane helix</keyword>
<comment type="subcellular location">
    <subcellularLocation>
        <location evidence="1">Cell membrane</location>
        <topology evidence="1">Multi-pass membrane protein</topology>
    </subcellularLocation>
</comment>
<proteinExistence type="inferred from homology"/>
<dbReference type="PANTHER" id="PTHR30506">
    <property type="entry name" value="INNER MEMBRANE PROTEIN"/>
    <property type="match status" value="1"/>
</dbReference>
<sequence length="194" mass="21245">MLEITDIIGIIAFAISGFIVGVRNRLDLLGITISAFLTALGGGIIRDVLADRHIYSFTDIIPGSIVLGVLIVGIYFKLHEYDFENKDLFLISDSIGLVSFSISGSIVAINSGFNIYGVVFLALITAVGGGMIRDILINKIPFILKENFYGSVSIFVSVFLYVFGISDQMIILILIIGVIIRIIAHKKNWKLPTF</sequence>
<feature type="transmembrane region" description="Helical" evidence="7">
    <location>
        <begin position="115"/>
        <end position="136"/>
    </location>
</feature>
<dbReference type="OrthoDB" id="9791874at2"/>
<organism evidence="9 10">
    <name type="scientific">Nautilia profundicola (strain ATCC BAA-1463 / DSM 18972 / AmH)</name>
    <dbReference type="NCBI Taxonomy" id="598659"/>
    <lineage>
        <taxon>Bacteria</taxon>
        <taxon>Pseudomonadati</taxon>
        <taxon>Campylobacterota</taxon>
        <taxon>Epsilonproteobacteria</taxon>
        <taxon>Nautiliales</taxon>
        <taxon>Nautiliaceae</taxon>
        <taxon>Nautilia</taxon>
    </lineage>
</organism>
<evidence type="ECO:0000313" key="10">
    <source>
        <dbReference type="Proteomes" id="UP000000448"/>
    </source>
</evidence>
<keyword evidence="10" id="KW-1185">Reference proteome</keyword>
<dbReference type="Proteomes" id="UP000000448">
    <property type="component" value="Chromosome"/>
</dbReference>
<gene>
    <name evidence="9" type="ordered locus">NAMH_1805</name>
</gene>
<dbReference type="AlphaFoldDB" id="B9L733"/>
<feature type="transmembrane region" description="Helical" evidence="7">
    <location>
        <begin position="29"/>
        <end position="48"/>
    </location>
</feature>
<evidence type="ECO:0000256" key="7">
    <source>
        <dbReference type="SAM" id="Phobius"/>
    </source>
</evidence>
<dbReference type="STRING" id="598659.NAMH_1805"/>
<feature type="domain" description="Glycine transporter" evidence="8">
    <location>
        <begin position="4"/>
        <end position="73"/>
    </location>
</feature>
<feature type="transmembrane region" description="Helical" evidence="7">
    <location>
        <begin position="54"/>
        <end position="76"/>
    </location>
</feature>
<feature type="transmembrane region" description="Helical" evidence="7">
    <location>
        <begin position="6"/>
        <end position="22"/>
    </location>
</feature>
<evidence type="ECO:0000259" key="8">
    <source>
        <dbReference type="Pfam" id="PF03458"/>
    </source>
</evidence>
<protein>
    <submittedName>
        <fullName evidence="9">Membrane protein</fullName>
    </submittedName>
</protein>
<dbReference type="InterPro" id="IPR005115">
    <property type="entry name" value="Gly_transporter"/>
</dbReference>
<evidence type="ECO:0000256" key="1">
    <source>
        <dbReference type="ARBA" id="ARBA00004651"/>
    </source>
</evidence>
<dbReference type="GO" id="GO:0005886">
    <property type="term" value="C:plasma membrane"/>
    <property type="evidence" value="ECO:0007669"/>
    <property type="project" value="UniProtKB-SubCell"/>
</dbReference>
<evidence type="ECO:0000256" key="3">
    <source>
        <dbReference type="ARBA" id="ARBA00022475"/>
    </source>
</evidence>
<dbReference type="eggNOG" id="COG2860">
    <property type="taxonomic scope" value="Bacteria"/>
</dbReference>
<dbReference type="RefSeq" id="WP_015902078.1">
    <property type="nucleotide sequence ID" value="NC_012115.1"/>
</dbReference>
<evidence type="ECO:0000256" key="6">
    <source>
        <dbReference type="ARBA" id="ARBA00023136"/>
    </source>
</evidence>
<comment type="similarity">
    <text evidence="2">Belongs to the UPF0126 family.</text>
</comment>
<dbReference type="PANTHER" id="PTHR30506:SF3">
    <property type="entry name" value="UPF0126 INNER MEMBRANE PROTEIN YADS-RELATED"/>
    <property type="match status" value="1"/>
</dbReference>
<dbReference type="HOGENOM" id="CLU_064906_2_1_7"/>
<feature type="transmembrane region" description="Helical" evidence="7">
    <location>
        <begin position="88"/>
        <end position="109"/>
    </location>
</feature>
<feature type="transmembrane region" description="Helical" evidence="7">
    <location>
        <begin position="169"/>
        <end position="184"/>
    </location>
</feature>
<evidence type="ECO:0000313" key="9">
    <source>
        <dbReference type="EMBL" id="ACM93026.1"/>
    </source>
</evidence>
<feature type="domain" description="Glycine transporter" evidence="8">
    <location>
        <begin position="91"/>
        <end position="163"/>
    </location>
</feature>
<evidence type="ECO:0000256" key="4">
    <source>
        <dbReference type="ARBA" id="ARBA00022692"/>
    </source>
</evidence>
<keyword evidence="6 7" id="KW-0472">Membrane</keyword>
<reference evidence="9 10" key="1">
    <citation type="journal article" date="2009" name="PLoS Genet.">
        <title>Adaptations to submarine hydrothermal environments exemplified by the genome of Nautilia profundicola.</title>
        <authorList>
            <person name="Campbell B.J."/>
            <person name="Smith J.L."/>
            <person name="Hanson T.E."/>
            <person name="Klotz M.G."/>
            <person name="Stein L.Y."/>
            <person name="Lee C.K."/>
            <person name="Wu D."/>
            <person name="Robinson J.M."/>
            <person name="Khouri H.M."/>
            <person name="Eisen J.A."/>
            <person name="Cary S.C."/>
        </authorList>
    </citation>
    <scope>NUCLEOTIDE SEQUENCE [LARGE SCALE GENOMIC DNA]</scope>
    <source>
        <strain evidence="10">ATCC BAA-1463 / DSM 18972 / AmH</strain>
    </source>
</reference>
<keyword evidence="4 7" id="KW-0812">Transmembrane</keyword>
<accession>B9L733</accession>
<name>B9L733_NAUPA</name>
<dbReference type="EMBL" id="CP001279">
    <property type="protein sequence ID" value="ACM93026.1"/>
    <property type="molecule type" value="Genomic_DNA"/>
</dbReference>
<dbReference type="Pfam" id="PF03458">
    <property type="entry name" value="Gly_transporter"/>
    <property type="match status" value="2"/>
</dbReference>
<dbReference type="KEGG" id="nam:NAMH_1805"/>
<evidence type="ECO:0000256" key="5">
    <source>
        <dbReference type="ARBA" id="ARBA00022989"/>
    </source>
</evidence>
<keyword evidence="3" id="KW-1003">Cell membrane</keyword>
<evidence type="ECO:0000256" key="2">
    <source>
        <dbReference type="ARBA" id="ARBA00008193"/>
    </source>
</evidence>